<name>A0A0F9WRN7_9MICR</name>
<dbReference type="Proteomes" id="UP000034350">
    <property type="component" value="Unassembled WGS sequence"/>
</dbReference>
<organism evidence="1 2">
    <name type="scientific">Vairimorpha ceranae</name>
    <dbReference type="NCBI Taxonomy" id="40302"/>
    <lineage>
        <taxon>Eukaryota</taxon>
        <taxon>Fungi</taxon>
        <taxon>Fungi incertae sedis</taxon>
        <taxon>Microsporidia</taxon>
        <taxon>Nosematidae</taxon>
        <taxon>Vairimorpha</taxon>
    </lineage>
</organism>
<dbReference type="RefSeq" id="XP_024331305.1">
    <property type="nucleotide sequence ID" value="XM_024474304.1"/>
</dbReference>
<keyword evidence="2" id="KW-1185">Reference proteome</keyword>
<comment type="caution">
    <text evidence="1">The sequence shown here is derived from an EMBL/GenBank/DDBJ whole genome shotgun (WGS) entry which is preliminary data.</text>
</comment>
<dbReference type="VEuPathDB" id="MicrosporidiaDB:AAJ76_1800061493"/>
<reference evidence="1 2" key="1">
    <citation type="journal article" date="2015" name="Environ. Microbiol.">
        <title>Genome analyses suggest the presence of polyploidy and recent human-driven expansions in eight global populations of the honeybee pathogen Nosema ceranae.</title>
        <authorList>
            <person name="Pelin A."/>
            <person name="Selman M."/>
            <person name="Aris-Brosou S."/>
            <person name="Farinelli L."/>
            <person name="Corradi N."/>
        </authorList>
    </citation>
    <scope>NUCLEOTIDE SEQUENCE [LARGE SCALE GENOMIC DNA]</scope>
    <source>
        <strain evidence="1 2">PA08 1199</strain>
    </source>
</reference>
<accession>A0A0F9WRN7</accession>
<gene>
    <name evidence="1" type="ORF">AAJ76_1800061493</name>
</gene>
<evidence type="ECO:0000313" key="1">
    <source>
        <dbReference type="EMBL" id="KKO75563.1"/>
    </source>
</evidence>
<dbReference type="AlphaFoldDB" id="A0A0F9WRN7"/>
<dbReference type="GeneID" id="36319219"/>
<sequence>MRKRSYRFIISKNCLQTKELIKQAFDNDHVLMGTCNVKEKKFLL</sequence>
<evidence type="ECO:0000313" key="2">
    <source>
        <dbReference type="Proteomes" id="UP000034350"/>
    </source>
</evidence>
<protein>
    <submittedName>
        <fullName evidence="1">Uncharacterized protein</fullName>
    </submittedName>
</protein>
<proteinExistence type="predicted"/>
<dbReference type="EMBL" id="JPQZ01000018">
    <property type="protein sequence ID" value="KKO75563.1"/>
    <property type="molecule type" value="Genomic_DNA"/>
</dbReference>